<comment type="similarity">
    <text evidence="3 16">Belongs to the WD repeat PRP19 family.</text>
</comment>
<dbReference type="CDD" id="cd16656">
    <property type="entry name" value="RING-Ubox_PRP19"/>
    <property type="match status" value="1"/>
</dbReference>
<keyword evidence="7 16" id="KW-0747">Spliceosome</keyword>
<keyword evidence="12 16" id="KW-0508">mRNA splicing</keyword>
<dbReference type="SUPFAM" id="SSF50978">
    <property type="entry name" value="WD40 repeat-like"/>
    <property type="match status" value="1"/>
</dbReference>
<dbReference type="SUPFAM" id="SSF57850">
    <property type="entry name" value="RING/U-box"/>
    <property type="match status" value="1"/>
</dbReference>
<keyword evidence="4 15" id="KW-0853">WD repeat</keyword>
<dbReference type="AlphaFoldDB" id="A0A9P9C0Y3"/>
<evidence type="ECO:0000256" key="13">
    <source>
        <dbReference type="ARBA" id="ARBA00023204"/>
    </source>
</evidence>
<keyword evidence="10 16" id="KW-0833">Ubl conjugation pathway</keyword>
<dbReference type="GO" id="GO:0071006">
    <property type="term" value="C:U2-type catalytic step 1 spliceosome"/>
    <property type="evidence" value="ECO:0007669"/>
    <property type="project" value="TreeGrafter"/>
</dbReference>
<evidence type="ECO:0000313" key="19">
    <source>
        <dbReference type="Proteomes" id="UP000756346"/>
    </source>
</evidence>
<dbReference type="GO" id="GO:0006281">
    <property type="term" value="P:DNA repair"/>
    <property type="evidence" value="ECO:0007669"/>
    <property type="project" value="UniProtKB-KW"/>
</dbReference>
<dbReference type="GO" id="GO:0005737">
    <property type="term" value="C:cytoplasm"/>
    <property type="evidence" value="ECO:0007669"/>
    <property type="project" value="TreeGrafter"/>
</dbReference>
<keyword evidence="14 16" id="KW-0539">Nucleus</keyword>
<dbReference type="InterPro" id="IPR055340">
    <property type="entry name" value="RING-Ubox_PRP19"/>
</dbReference>
<evidence type="ECO:0000256" key="5">
    <source>
        <dbReference type="ARBA" id="ARBA00022664"/>
    </source>
</evidence>
<dbReference type="InterPro" id="IPR024977">
    <property type="entry name" value="Apc4-like_WD40_dom"/>
</dbReference>
<evidence type="ECO:0000256" key="14">
    <source>
        <dbReference type="ARBA" id="ARBA00023242"/>
    </source>
</evidence>
<dbReference type="PROSITE" id="PS50082">
    <property type="entry name" value="WD_REPEATS_2"/>
    <property type="match status" value="1"/>
</dbReference>
<comment type="catalytic activity">
    <reaction evidence="16">
        <text>S-ubiquitinyl-[E2 ubiquitin-conjugating enzyme]-L-cysteine + [acceptor protein]-L-lysine = [E2 ubiquitin-conjugating enzyme]-L-cysteine + N(6)-ubiquitinyl-[acceptor protein]-L-lysine.</text>
        <dbReference type="EC" id="2.3.2.27"/>
    </reaction>
</comment>
<evidence type="ECO:0000256" key="16">
    <source>
        <dbReference type="RuleBase" id="RU367101"/>
    </source>
</evidence>
<dbReference type="Gene3D" id="3.30.40.10">
    <property type="entry name" value="Zinc/RING finger domain, C3HC4 (zinc finger)"/>
    <property type="match status" value="1"/>
</dbReference>
<proteinExistence type="inferred from homology"/>
<dbReference type="GeneID" id="70185880"/>
<dbReference type="InterPro" id="IPR013915">
    <property type="entry name" value="Prp19_cc"/>
</dbReference>
<keyword evidence="13 16" id="KW-0234">DNA repair</keyword>
<comment type="pathway">
    <text evidence="2 16">Protein modification; protein ubiquitination.</text>
</comment>
<feature type="domain" description="U-box" evidence="17">
    <location>
        <begin position="1"/>
        <end position="70"/>
    </location>
</feature>
<evidence type="ECO:0000259" key="17">
    <source>
        <dbReference type="PROSITE" id="PS51698"/>
    </source>
</evidence>
<comment type="caution">
    <text evidence="18">The sequence shown here is derived from an EMBL/GenBank/DDBJ whole genome shotgun (WGS) entry which is preliminary data.</text>
</comment>
<keyword evidence="5 16" id="KW-0507">mRNA processing</keyword>
<keyword evidence="9 16" id="KW-0227">DNA damage</keyword>
<keyword evidence="6 16" id="KW-0808">Transferase</keyword>
<reference evidence="18" key="1">
    <citation type="journal article" date="2021" name="Nat. Commun.">
        <title>Genetic determinants of endophytism in the Arabidopsis root mycobiome.</title>
        <authorList>
            <person name="Mesny F."/>
            <person name="Miyauchi S."/>
            <person name="Thiergart T."/>
            <person name="Pickel B."/>
            <person name="Atanasova L."/>
            <person name="Karlsson M."/>
            <person name="Huettel B."/>
            <person name="Barry K.W."/>
            <person name="Haridas S."/>
            <person name="Chen C."/>
            <person name="Bauer D."/>
            <person name="Andreopoulos W."/>
            <person name="Pangilinan J."/>
            <person name="LaButti K."/>
            <person name="Riley R."/>
            <person name="Lipzen A."/>
            <person name="Clum A."/>
            <person name="Drula E."/>
            <person name="Henrissat B."/>
            <person name="Kohler A."/>
            <person name="Grigoriev I.V."/>
            <person name="Martin F.M."/>
            <person name="Hacquard S."/>
        </authorList>
    </citation>
    <scope>NUCLEOTIDE SEQUENCE</scope>
    <source>
        <strain evidence="18">MPI-CAGE-CH-0230</strain>
    </source>
</reference>
<evidence type="ECO:0000256" key="8">
    <source>
        <dbReference type="ARBA" id="ARBA00022737"/>
    </source>
</evidence>
<name>A0A9P9C0Y3_9PEZI</name>
<evidence type="ECO:0000256" key="4">
    <source>
        <dbReference type="ARBA" id="ARBA00022574"/>
    </source>
</evidence>
<evidence type="ECO:0000256" key="11">
    <source>
        <dbReference type="ARBA" id="ARBA00023110"/>
    </source>
</evidence>
<dbReference type="InterPro" id="IPR036322">
    <property type="entry name" value="WD40_repeat_dom_sf"/>
</dbReference>
<dbReference type="EC" id="2.3.2.27" evidence="16"/>
<comment type="subunit">
    <text evidence="16">Homotetramer.</text>
</comment>
<sequence>MLCAISGEPPQEPVVSKLSGAVFEKRLIEKYIEENGKDPVSNDDLTTDDLLVLKTPRIVRPRPPTLTSIPALLSTFQNEWDALALETFNIKEQLTRTREELATALYQHDAAVRVIARLTKERDEARDALSRVTVSAGGGAAAGGDAMAVDAEALPEELAAKIDETKATLSKSRKRRPVPDGWATADDVSSFTVSTSNSIDVPQATTVALEGEYAAIGGLAGNVAIYSIAADKAERSLQVNEPVTDSIWTGSKVIVATAKGSVKVYDSGSEVASFSDHAGPVTALALHPSNEILASVGSDKGFIFYDLVNLQRATRVYTSSSLSTCAFHPDGELFAAGTSAGDIKLYMAKTGEEAASFSLGAPVQAIAFSENGYWFAATAKGQTTVTIFDLRKEGAAAQAKVLDIGSAVHALAWDYSQQFLATAGAGEVTVQQYNKSSKKWTEPLRAAVAGGAVDVQWGANAEKLIAVNGEGVVSILAAAQE</sequence>
<dbReference type="RefSeq" id="XP_046019634.1">
    <property type="nucleotide sequence ID" value="XM_046156334.1"/>
</dbReference>
<dbReference type="InterPro" id="IPR038959">
    <property type="entry name" value="Prp19"/>
</dbReference>
<protein>
    <recommendedName>
        <fullName evidence="16">Pre-mRNA-processing factor 19</fullName>
        <ecNumber evidence="16">2.3.2.27</ecNumber>
    </recommendedName>
</protein>
<organism evidence="18 19">
    <name type="scientific">Microdochium trichocladiopsis</name>
    <dbReference type="NCBI Taxonomy" id="1682393"/>
    <lineage>
        <taxon>Eukaryota</taxon>
        <taxon>Fungi</taxon>
        <taxon>Dikarya</taxon>
        <taxon>Ascomycota</taxon>
        <taxon>Pezizomycotina</taxon>
        <taxon>Sordariomycetes</taxon>
        <taxon>Xylariomycetidae</taxon>
        <taxon>Xylariales</taxon>
        <taxon>Microdochiaceae</taxon>
        <taxon>Microdochium</taxon>
    </lineage>
</organism>
<dbReference type="SMART" id="SM00504">
    <property type="entry name" value="Ubox"/>
    <property type="match status" value="1"/>
</dbReference>
<dbReference type="Pfam" id="PF08606">
    <property type="entry name" value="Prp19"/>
    <property type="match status" value="1"/>
</dbReference>
<keyword evidence="19" id="KW-1185">Reference proteome</keyword>
<evidence type="ECO:0000256" key="9">
    <source>
        <dbReference type="ARBA" id="ARBA00022763"/>
    </source>
</evidence>
<dbReference type="PROSITE" id="PS51698">
    <property type="entry name" value="U_BOX"/>
    <property type="match status" value="1"/>
</dbReference>
<keyword evidence="11" id="KW-0413">Isomerase</keyword>
<feature type="repeat" description="WD" evidence="15">
    <location>
        <begin position="274"/>
        <end position="315"/>
    </location>
</feature>
<evidence type="ECO:0000313" key="18">
    <source>
        <dbReference type="EMBL" id="KAH7041579.1"/>
    </source>
</evidence>
<dbReference type="Proteomes" id="UP000756346">
    <property type="component" value="Unassembled WGS sequence"/>
</dbReference>
<evidence type="ECO:0000256" key="12">
    <source>
        <dbReference type="ARBA" id="ARBA00023187"/>
    </source>
</evidence>
<evidence type="ECO:0000256" key="15">
    <source>
        <dbReference type="PROSITE-ProRule" id="PRU00221"/>
    </source>
</evidence>
<dbReference type="InterPro" id="IPR001680">
    <property type="entry name" value="WD40_rpt"/>
</dbReference>
<evidence type="ECO:0000256" key="7">
    <source>
        <dbReference type="ARBA" id="ARBA00022728"/>
    </source>
</evidence>
<dbReference type="OrthoDB" id="687049at2759"/>
<dbReference type="GO" id="GO:0070534">
    <property type="term" value="P:protein K63-linked ubiquitination"/>
    <property type="evidence" value="ECO:0007669"/>
    <property type="project" value="UniProtKB-UniRule"/>
</dbReference>
<dbReference type="Gene3D" id="2.130.10.10">
    <property type="entry name" value="YVTN repeat-like/Quinoprotein amine dehydrogenase"/>
    <property type="match status" value="1"/>
</dbReference>
<gene>
    <name evidence="18" type="ORF">B0I36DRAFT_345162</name>
</gene>
<evidence type="ECO:0000256" key="1">
    <source>
        <dbReference type="ARBA" id="ARBA00004123"/>
    </source>
</evidence>
<dbReference type="GO" id="GO:0000398">
    <property type="term" value="P:mRNA splicing, via spliceosome"/>
    <property type="evidence" value="ECO:0007669"/>
    <property type="project" value="InterPro"/>
</dbReference>
<dbReference type="FunFam" id="3.30.40.10:FF:000027">
    <property type="entry name" value="Pre-mRNA-processing factor 19, putative"/>
    <property type="match status" value="1"/>
</dbReference>
<evidence type="ECO:0000256" key="2">
    <source>
        <dbReference type="ARBA" id="ARBA00004906"/>
    </source>
</evidence>
<evidence type="ECO:0000256" key="6">
    <source>
        <dbReference type="ARBA" id="ARBA00022679"/>
    </source>
</evidence>
<dbReference type="SMART" id="SM00320">
    <property type="entry name" value="WD40"/>
    <property type="match status" value="5"/>
</dbReference>
<evidence type="ECO:0000256" key="3">
    <source>
        <dbReference type="ARBA" id="ARBA00006388"/>
    </source>
</evidence>
<dbReference type="GO" id="GO:0061630">
    <property type="term" value="F:ubiquitin protein ligase activity"/>
    <property type="evidence" value="ECO:0007669"/>
    <property type="project" value="UniProtKB-UniRule"/>
</dbReference>
<dbReference type="InterPro" id="IPR003613">
    <property type="entry name" value="Ubox_domain"/>
</dbReference>
<dbReference type="EMBL" id="JAGTJQ010000001">
    <property type="protein sequence ID" value="KAH7041579.1"/>
    <property type="molecule type" value="Genomic_DNA"/>
</dbReference>
<dbReference type="PANTHER" id="PTHR43995:SF1">
    <property type="entry name" value="PRE-MRNA-PROCESSING FACTOR 19"/>
    <property type="match status" value="1"/>
</dbReference>
<dbReference type="Pfam" id="PF12894">
    <property type="entry name" value="ANAPC4_WD40"/>
    <property type="match status" value="1"/>
</dbReference>
<dbReference type="GO" id="GO:0000974">
    <property type="term" value="C:Prp19 complex"/>
    <property type="evidence" value="ECO:0007669"/>
    <property type="project" value="UniProtKB-UniRule"/>
</dbReference>
<dbReference type="PANTHER" id="PTHR43995">
    <property type="entry name" value="PRE-MRNA-PROCESSING FACTOR 19"/>
    <property type="match status" value="1"/>
</dbReference>
<comment type="function">
    <text evidence="16">Ubiquitin-protein ligase which is mainly involved pre-mRNA splicing and DNA repair. Required for pre-mRNA splicing as component of the spliceosome.</text>
</comment>
<evidence type="ECO:0000256" key="10">
    <source>
        <dbReference type="ARBA" id="ARBA00022786"/>
    </source>
</evidence>
<accession>A0A9P9C0Y3</accession>
<keyword evidence="8" id="KW-0677">Repeat</keyword>
<comment type="subcellular location">
    <subcellularLocation>
        <location evidence="1 16">Nucleus</location>
    </subcellularLocation>
</comment>
<dbReference type="InterPro" id="IPR013083">
    <property type="entry name" value="Znf_RING/FYVE/PHD"/>
</dbReference>
<dbReference type="GO" id="GO:0003755">
    <property type="term" value="F:peptidyl-prolyl cis-trans isomerase activity"/>
    <property type="evidence" value="ECO:0007669"/>
    <property type="project" value="UniProtKB-KW"/>
</dbReference>
<dbReference type="InterPro" id="IPR015943">
    <property type="entry name" value="WD40/YVTN_repeat-like_dom_sf"/>
</dbReference>
<keyword evidence="11" id="KW-0697">Rotamase</keyword>